<reference evidence="1" key="1">
    <citation type="submission" date="2019-03" db="EMBL/GenBank/DDBJ databases">
        <title>Single cell metagenomics reveals metabolic interactions within the superorganism composed of flagellate Streblomastix strix and complex community of Bacteroidetes bacteria on its surface.</title>
        <authorList>
            <person name="Treitli S.C."/>
            <person name="Kolisko M."/>
            <person name="Husnik F."/>
            <person name="Keeling P."/>
            <person name="Hampl V."/>
        </authorList>
    </citation>
    <scope>NUCLEOTIDE SEQUENCE</scope>
    <source>
        <strain evidence="1">STM</strain>
    </source>
</reference>
<comment type="caution">
    <text evidence="1">The sequence shown here is derived from an EMBL/GenBank/DDBJ whole genome shotgun (WGS) entry which is preliminary data.</text>
</comment>
<organism evidence="1">
    <name type="scientific">termite gut metagenome</name>
    <dbReference type="NCBI Taxonomy" id="433724"/>
    <lineage>
        <taxon>unclassified sequences</taxon>
        <taxon>metagenomes</taxon>
        <taxon>organismal metagenomes</taxon>
    </lineage>
</organism>
<evidence type="ECO:0000313" key="1">
    <source>
        <dbReference type="EMBL" id="KAA6337193.1"/>
    </source>
</evidence>
<gene>
    <name evidence="1" type="ORF">EZS27_014695</name>
</gene>
<name>A0A5J4RW53_9ZZZZ</name>
<dbReference type="EMBL" id="SNRY01000721">
    <property type="protein sequence ID" value="KAA6337193.1"/>
    <property type="molecule type" value="Genomic_DNA"/>
</dbReference>
<proteinExistence type="predicted"/>
<sequence length="43" mass="5092">MTTKLVNKPVVNYRYTQKLSTLHSYILLNTIEIKTLTIHFQLN</sequence>
<dbReference type="AlphaFoldDB" id="A0A5J4RW53"/>
<protein>
    <submittedName>
        <fullName evidence="1">Uncharacterized protein</fullName>
    </submittedName>
</protein>
<accession>A0A5J4RW53</accession>